<evidence type="ECO:0000313" key="2">
    <source>
        <dbReference type="EMBL" id="QIE55080.1"/>
    </source>
</evidence>
<evidence type="ECO:0000313" key="3">
    <source>
        <dbReference type="Proteomes" id="UP000503336"/>
    </source>
</evidence>
<keyword evidence="1" id="KW-0472">Membrane</keyword>
<dbReference type="Pfam" id="PF09489">
    <property type="entry name" value="CbtB"/>
    <property type="match status" value="1"/>
</dbReference>
<accession>A0A7L5BT71</accession>
<dbReference type="EMBL" id="CP049056">
    <property type="protein sequence ID" value="QIE55080.1"/>
    <property type="molecule type" value="Genomic_DNA"/>
</dbReference>
<proteinExistence type="predicted"/>
<keyword evidence="3" id="KW-1185">Reference proteome</keyword>
<keyword evidence="1" id="KW-1133">Transmembrane helix</keyword>
<sequence length="58" mass="5903">MTTVTKTATASDADSVLIPALVAGFIGLAIVFAAGLIQAQTLHDAAHDARHSTGFPCH</sequence>
<dbReference type="Proteomes" id="UP000503336">
    <property type="component" value="Chromosome"/>
</dbReference>
<evidence type="ECO:0000256" key="1">
    <source>
        <dbReference type="SAM" id="Phobius"/>
    </source>
</evidence>
<keyword evidence="1" id="KW-0812">Transmembrane</keyword>
<name>A0A7L5BT71_9RHOB</name>
<dbReference type="KEGG" id="hdh:G5B40_06190"/>
<protein>
    <submittedName>
        <fullName evidence="2">CbtB-domain containing protein</fullName>
    </submittedName>
</protein>
<dbReference type="AlphaFoldDB" id="A0A7L5BT71"/>
<dbReference type="RefSeq" id="WP_165096380.1">
    <property type="nucleotide sequence ID" value="NZ_CP049056.1"/>
</dbReference>
<gene>
    <name evidence="2" type="ORF">G5B40_06190</name>
</gene>
<reference evidence="2 3" key="1">
    <citation type="submission" date="2020-02" db="EMBL/GenBank/DDBJ databases">
        <title>complete genome sequence of Rhodobacteraceae bacterium.</title>
        <authorList>
            <person name="Park J."/>
            <person name="Kim Y.-S."/>
            <person name="Kim K.-H."/>
        </authorList>
    </citation>
    <scope>NUCLEOTIDE SEQUENCE [LARGE SCALE GENOMIC DNA]</scope>
    <source>
        <strain evidence="2 3">RR4-56</strain>
    </source>
</reference>
<feature type="transmembrane region" description="Helical" evidence="1">
    <location>
        <begin position="16"/>
        <end position="37"/>
    </location>
</feature>
<organism evidence="2 3">
    <name type="scientific">Pikeienuella piscinae</name>
    <dbReference type="NCBI Taxonomy" id="2748098"/>
    <lineage>
        <taxon>Bacteria</taxon>
        <taxon>Pseudomonadati</taxon>
        <taxon>Pseudomonadota</taxon>
        <taxon>Alphaproteobacteria</taxon>
        <taxon>Rhodobacterales</taxon>
        <taxon>Paracoccaceae</taxon>
        <taxon>Pikeienuella</taxon>
    </lineage>
</organism>
<dbReference type="InterPro" id="IPR012667">
    <property type="entry name" value="CbtB_put"/>
</dbReference>